<dbReference type="EMBL" id="KP842791">
    <property type="protein sequence ID" value="AKJ26312.1"/>
    <property type="molecule type" value="Genomic_RNA"/>
</dbReference>
<proteinExistence type="predicted"/>
<protein>
    <submittedName>
        <fullName evidence="1">Uncharacterized protein</fullName>
    </submittedName>
</protein>
<dbReference type="Proteomes" id="UP000203578">
    <property type="component" value="Segment"/>
</dbReference>
<organism evidence="1 2">
    <name type="scientific">Sclerotinia sclerotiorum fusarivirus 1</name>
    <dbReference type="NCBI Taxonomy" id="1661062"/>
    <lineage>
        <taxon>Viruses</taxon>
        <taxon>Riboviria</taxon>
        <taxon>Orthornavirae</taxon>
        <taxon>Pisuviricota</taxon>
        <taxon>Duplopiviricetes</taxon>
        <taxon>Durnavirales</taxon>
        <taxon>Fusariviridae</taxon>
        <taxon>Betafusarivirus</taxon>
        <taxon>Betafusarivirus sclerotiniae</taxon>
    </lineage>
</organism>
<sequence length="74" mass="7930">MCGKRLRSQLSVGVSASHPKTGFTSITIAMEMRPSNVNVNSVGQSRQLNPSPLVGSPFDNANQKVGIPLVKTRH</sequence>
<dbReference type="KEGG" id="vg:24443167"/>
<dbReference type="GeneID" id="24443167"/>
<name>A0A0G3BAG2_9VIRU</name>
<dbReference type="RefSeq" id="YP_009143304.1">
    <property type="nucleotide sequence ID" value="NC_027208.1"/>
</dbReference>
<evidence type="ECO:0000313" key="2">
    <source>
        <dbReference type="Proteomes" id="UP000203578"/>
    </source>
</evidence>
<accession>A0A0G3BAG2</accession>
<evidence type="ECO:0000313" key="1">
    <source>
        <dbReference type="EMBL" id="AKJ26312.1"/>
    </source>
</evidence>
<keyword evidence="2" id="KW-1185">Reference proteome</keyword>
<reference evidence="1 2" key="1">
    <citation type="journal article" date="2015" name="Viruses">
        <title>Molecular Characterization of a Novel Positive-Sense, Single-Stranded RNA Mycovirus Infecting the Plant Pathogenic Fungus Sclerotinia sclerotiorum.</title>
        <authorList>
            <person name="Liu R."/>
            <person name="Cheng J."/>
            <person name="Fu Y."/>
            <person name="Jiang D."/>
            <person name="Xie J."/>
        </authorList>
    </citation>
    <scope>NUCLEOTIDE SEQUENCE [LARGE SCALE GENOMIC DNA]</scope>
    <source>
        <strain evidence="1 2">JMTJ14</strain>
    </source>
</reference>